<sequence length="78" mass="8709">MFGVFAGNFGERASEKEVLAVVFKRIFSVAFVGLGMVKPMQNNLLYSLQRLNESAFKHIGKRALESIRVTEVKGAVYL</sequence>
<dbReference type="Proteomes" id="UP000018733">
    <property type="component" value="Unassembled WGS sequence"/>
</dbReference>
<organism evidence="1 2">
    <name type="scientific">Advenella kashmirensis W13003</name>
    <dbReference type="NCBI Taxonomy" id="1424334"/>
    <lineage>
        <taxon>Bacteria</taxon>
        <taxon>Pseudomonadati</taxon>
        <taxon>Pseudomonadota</taxon>
        <taxon>Betaproteobacteria</taxon>
        <taxon>Burkholderiales</taxon>
        <taxon>Alcaligenaceae</taxon>
    </lineage>
</organism>
<dbReference type="HOGENOM" id="CLU_2614076_0_0_4"/>
<dbReference type="EMBL" id="AYXT01000010">
    <property type="protein sequence ID" value="ETF02381.1"/>
    <property type="molecule type" value="Genomic_DNA"/>
</dbReference>
<dbReference type="STRING" id="1424334.W822_14265"/>
<proteinExistence type="predicted"/>
<dbReference type="AlphaFoldDB" id="V8QQX4"/>
<comment type="caution">
    <text evidence="1">The sequence shown here is derived from an EMBL/GenBank/DDBJ whole genome shotgun (WGS) entry which is preliminary data.</text>
</comment>
<evidence type="ECO:0000313" key="2">
    <source>
        <dbReference type="Proteomes" id="UP000018733"/>
    </source>
</evidence>
<accession>V8QQX4</accession>
<reference evidence="1 2" key="1">
    <citation type="journal article" date="2014" name="Genome Announc.">
        <title>Draft Genome Sequence of Advenella kashmirensis Strain W13003, a Polycyclic Aromatic Hydrocarbon-Degrading Bacterium.</title>
        <authorList>
            <person name="Wang X."/>
            <person name="Jin D."/>
            <person name="Zhou L."/>
            <person name="Wu L."/>
            <person name="An W."/>
            <person name="Zhao L."/>
        </authorList>
    </citation>
    <scope>NUCLEOTIDE SEQUENCE [LARGE SCALE GENOMIC DNA]</scope>
    <source>
        <strain evidence="1 2">W13003</strain>
    </source>
</reference>
<dbReference type="PATRIC" id="fig|1424334.3.peg.2865"/>
<gene>
    <name evidence="1" type="ORF">W822_14265</name>
</gene>
<keyword evidence="2" id="KW-1185">Reference proteome</keyword>
<name>V8QQX4_9BURK</name>
<evidence type="ECO:0000313" key="1">
    <source>
        <dbReference type="EMBL" id="ETF02381.1"/>
    </source>
</evidence>
<protein>
    <submittedName>
        <fullName evidence="1">Uncharacterized protein</fullName>
    </submittedName>
</protein>